<protein>
    <submittedName>
        <fullName evidence="4">HlyD family efflux transporter periplasmic adaptor subunit</fullName>
    </submittedName>
</protein>
<sequence>MKTSFAAAFSLAFLAACASGDDIADAYGNFESTEVIVSAEATGRLLRFDVEEGQVLTENSVVGGIDSTQLHLRKAQLGANIKAVKSRVPEVSPQLAVIRQQIATQQKEKARIENLLKANAATPKQLDDINGAIALLEKQYTSTASSLNTQVSGLSTETQPLEFQVEQLKDQLAQTRVVNPVNGTVLVKYVEAGEVVNYGKPLYKLANLRTMYLRAYIDGNQLASVKTGQQVNVGIDQPDGTIRQIKGTVSWISAEAEFTPKTVQTREERVRQVYALKVRVENDGSLKIGMPGEMRIAK</sequence>
<dbReference type="PROSITE" id="PS51257">
    <property type="entry name" value="PROKAR_LIPOPROTEIN"/>
    <property type="match status" value="1"/>
</dbReference>
<dbReference type="SUPFAM" id="SSF111369">
    <property type="entry name" value="HlyD-like secretion proteins"/>
    <property type="match status" value="1"/>
</dbReference>
<organism evidence="4 5">
    <name type="scientific">Chitinophaga pollutisoli</name>
    <dbReference type="NCBI Taxonomy" id="3133966"/>
    <lineage>
        <taxon>Bacteria</taxon>
        <taxon>Pseudomonadati</taxon>
        <taxon>Bacteroidota</taxon>
        <taxon>Chitinophagia</taxon>
        <taxon>Chitinophagales</taxon>
        <taxon>Chitinophagaceae</taxon>
        <taxon>Chitinophaga</taxon>
    </lineage>
</organism>
<name>A0ABZ2YMJ5_9BACT</name>
<keyword evidence="3" id="KW-0732">Signal</keyword>
<dbReference type="Proteomes" id="UP001485459">
    <property type="component" value="Chromosome"/>
</dbReference>
<feature type="signal peptide" evidence="3">
    <location>
        <begin position="1"/>
        <end position="18"/>
    </location>
</feature>
<gene>
    <name evidence="4" type="ORF">WJU16_22050</name>
</gene>
<comment type="subcellular location">
    <subcellularLocation>
        <location evidence="1">Cell envelope</location>
    </subcellularLocation>
</comment>
<dbReference type="Gene3D" id="2.40.30.170">
    <property type="match status" value="1"/>
</dbReference>
<accession>A0ABZ2YMJ5</accession>
<dbReference type="PANTHER" id="PTHR32347:SF23">
    <property type="entry name" value="BLL5650 PROTEIN"/>
    <property type="match status" value="1"/>
</dbReference>
<evidence type="ECO:0000256" key="3">
    <source>
        <dbReference type="SAM" id="SignalP"/>
    </source>
</evidence>
<dbReference type="RefSeq" id="WP_341835563.1">
    <property type="nucleotide sequence ID" value="NZ_CP149822.1"/>
</dbReference>
<feature type="chain" id="PRO_5045624680" evidence="3">
    <location>
        <begin position="19"/>
        <end position="298"/>
    </location>
</feature>
<reference evidence="5" key="1">
    <citation type="submission" date="2024-03" db="EMBL/GenBank/DDBJ databases">
        <title>Chitinophaga horti sp. nov., isolated from garden soil.</title>
        <authorList>
            <person name="Lee D.S."/>
            <person name="Han D.M."/>
            <person name="Baek J.H."/>
            <person name="Choi D.G."/>
            <person name="Jeon J.H."/>
            <person name="Jeon C.O."/>
        </authorList>
    </citation>
    <scope>NUCLEOTIDE SEQUENCE [LARGE SCALE GENOMIC DNA]</scope>
    <source>
        <strain evidence="5">GPA1</strain>
    </source>
</reference>
<dbReference type="InterPro" id="IPR050465">
    <property type="entry name" value="UPF0194_transport"/>
</dbReference>
<proteinExistence type="predicted"/>
<dbReference type="EMBL" id="CP149822">
    <property type="protein sequence ID" value="WZN40649.1"/>
    <property type="molecule type" value="Genomic_DNA"/>
</dbReference>
<evidence type="ECO:0000256" key="1">
    <source>
        <dbReference type="ARBA" id="ARBA00004196"/>
    </source>
</evidence>
<evidence type="ECO:0000313" key="4">
    <source>
        <dbReference type="EMBL" id="WZN40649.1"/>
    </source>
</evidence>
<keyword evidence="5" id="KW-1185">Reference proteome</keyword>
<evidence type="ECO:0000313" key="5">
    <source>
        <dbReference type="Proteomes" id="UP001485459"/>
    </source>
</evidence>
<keyword evidence="2" id="KW-0175">Coiled coil</keyword>
<dbReference type="PANTHER" id="PTHR32347">
    <property type="entry name" value="EFFLUX SYSTEM COMPONENT YKNX-RELATED"/>
    <property type="match status" value="1"/>
</dbReference>
<dbReference type="Gene3D" id="2.40.50.100">
    <property type="match status" value="1"/>
</dbReference>
<evidence type="ECO:0000256" key="2">
    <source>
        <dbReference type="ARBA" id="ARBA00023054"/>
    </source>
</evidence>